<feature type="non-terminal residue" evidence="1">
    <location>
        <position position="32"/>
    </location>
</feature>
<accession>A0A382TVN5</accession>
<reference evidence="1" key="1">
    <citation type="submission" date="2018-05" db="EMBL/GenBank/DDBJ databases">
        <authorList>
            <person name="Lanie J.A."/>
            <person name="Ng W.-L."/>
            <person name="Kazmierczak K.M."/>
            <person name="Andrzejewski T.M."/>
            <person name="Davidsen T.M."/>
            <person name="Wayne K.J."/>
            <person name="Tettelin H."/>
            <person name="Glass J.I."/>
            <person name="Rusch D."/>
            <person name="Podicherti R."/>
            <person name="Tsui H.-C.T."/>
            <person name="Winkler M.E."/>
        </authorList>
    </citation>
    <scope>NUCLEOTIDE SEQUENCE</scope>
</reference>
<organism evidence="1">
    <name type="scientific">marine metagenome</name>
    <dbReference type="NCBI Taxonomy" id="408172"/>
    <lineage>
        <taxon>unclassified sequences</taxon>
        <taxon>metagenomes</taxon>
        <taxon>ecological metagenomes</taxon>
    </lineage>
</organism>
<dbReference type="EMBL" id="UINC01139134">
    <property type="protein sequence ID" value="SVD25498.1"/>
    <property type="molecule type" value="Genomic_DNA"/>
</dbReference>
<protein>
    <submittedName>
        <fullName evidence="1">Uncharacterized protein</fullName>
    </submittedName>
</protein>
<dbReference type="AlphaFoldDB" id="A0A382TVN5"/>
<name>A0A382TVN5_9ZZZZ</name>
<evidence type="ECO:0000313" key="1">
    <source>
        <dbReference type="EMBL" id="SVD25498.1"/>
    </source>
</evidence>
<sequence>MVGSEYKVTKTKPKKIKEKNYGKVNYRTSEEQ</sequence>
<proteinExistence type="predicted"/>
<gene>
    <name evidence="1" type="ORF">METZ01_LOCUS378352</name>
</gene>